<name>A0A5C2H231_9CAUD</name>
<proteinExistence type="predicted"/>
<feature type="compositionally biased region" description="Basic and acidic residues" evidence="1">
    <location>
        <begin position="591"/>
        <end position="609"/>
    </location>
</feature>
<evidence type="ECO:0000313" key="3">
    <source>
        <dbReference type="Proteomes" id="UP000322838"/>
    </source>
</evidence>
<dbReference type="EMBL" id="MN228696">
    <property type="protein sequence ID" value="QEP29850.1"/>
    <property type="molecule type" value="Genomic_DNA"/>
</dbReference>
<evidence type="ECO:0000256" key="1">
    <source>
        <dbReference type="SAM" id="MobiDB-lite"/>
    </source>
</evidence>
<sequence length="658" mass="73037">MPELRVVSAIADKNNVVLYLENGDTHTVPQTDYRLKALLDQIIPITARGQVAVVSLEQFSVYEDFTKKTNGFIRFLKVAKSAVKGFFGLDPEEEPTKVTVTVETPAESVKEVSKPTAEEILSQAQEIGAKDEVSEEETIVAVVNTGSKDKPKETVIPGAEALKEQFVHSVKTGNTVGMENFMKRISKMIDKRGHSVEDLLRFMERGDLPVADDGSIIAYKILKRAYNAPEGTYVDCHSGKVFQKIGSYVVVDESLVDKNRRNECSNGLHIARRGYLGSFSGDVCVLCKIAPEDVITVPHGDPNKVRVCGYHILFLIPQESFYKLKNNQPMTSNPEASDMLARAIAGKHVGKLEEVRITGSMGNGLKITPLNPDGSKKQVEEVSTEERKKAKAFDDANSAAASGVDPKAINKQVAQEEAKAEVEKTLSNKDKAGIYFNEMRNEENPLKKRQNYGRDLMVLKGKAKVSYQKLGLPVDTADQLEAILVLKDEPETVETSKPTPQDVQEQQYLFHVEKRDKHGAVASPHKTRAEFIQALYKDMANESLPLLTRQKSAQDLLDIKKKAKLSWEKLGFHFDILQLITMVLALKEEPKPQTKAEPAKQADKPKDGAKGPSRQEQARALYEANDYQAVIELKKKAKVGWDKLGFTEDEVKGITSKS</sequence>
<evidence type="ECO:0000313" key="2">
    <source>
        <dbReference type="EMBL" id="QEP29850.1"/>
    </source>
</evidence>
<dbReference type="Proteomes" id="UP000322838">
    <property type="component" value="Segment"/>
</dbReference>
<feature type="region of interest" description="Disordered" evidence="1">
    <location>
        <begin position="591"/>
        <end position="618"/>
    </location>
</feature>
<protein>
    <submittedName>
        <fullName evidence="2">RIIB lysis inhibitor</fullName>
    </submittedName>
</protein>
<reference evidence="3" key="1">
    <citation type="submission" date="2019-07" db="EMBL/GenBank/DDBJ databases">
        <authorList>
            <person name="Cubo M.T."/>
            <person name="Espuny M.D.R."/>
            <person name="Balsanelli E."/>
        </authorList>
    </citation>
    <scope>NUCLEOTIDE SEQUENCE [LARGE SCALE GENOMIC DNA]</scope>
</reference>
<accession>A0A5C2H231</accession>
<gene>
    <name evidence="2" type="ORF">Smphiort11_052</name>
</gene>
<keyword evidence="3" id="KW-1185">Reference proteome</keyword>
<organism evidence="2 3">
    <name type="scientific">Sinorhizobium phage ort11</name>
    <dbReference type="NCBI Taxonomy" id="2599764"/>
    <lineage>
        <taxon>Viruses</taxon>
        <taxon>Duplodnaviria</taxon>
        <taxon>Heunggongvirae</taxon>
        <taxon>Uroviricota</taxon>
        <taxon>Caudoviricetes</taxon>
        <taxon>Schitoviridae</taxon>
        <taxon>Huelvavirus</taxon>
        <taxon>Huelvavirus ort11</taxon>
    </lineage>
</organism>